<evidence type="ECO:0000313" key="2">
    <source>
        <dbReference type="EMBL" id="MBT9288036.1"/>
    </source>
</evidence>
<dbReference type="SUPFAM" id="SSF49879">
    <property type="entry name" value="SMAD/FHA domain"/>
    <property type="match status" value="1"/>
</dbReference>
<dbReference type="SMART" id="SM00240">
    <property type="entry name" value="FHA"/>
    <property type="match status" value="1"/>
</dbReference>
<organism evidence="2 3">
    <name type="scientific">Prosthecodimorpha staleyi</name>
    <dbReference type="NCBI Taxonomy" id="2840188"/>
    <lineage>
        <taxon>Bacteria</taxon>
        <taxon>Pseudomonadati</taxon>
        <taxon>Pseudomonadota</taxon>
        <taxon>Alphaproteobacteria</taxon>
        <taxon>Hyphomicrobiales</taxon>
        <taxon>Ancalomicrobiaceae</taxon>
        <taxon>Prosthecodimorpha</taxon>
    </lineage>
</organism>
<dbReference type="AlphaFoldDB" id="A0A947GBG2"/>
<evidence type="ECO:0000259" key="1">
    <source>
        <dbReference type="PROSITE" id="PS50006"/>
    </source>
</evidence>
<gene>
    <name evidence="2" type="ORF">KL771_01145</name>
</gene>
<dbReference type="PROSITE" id="PS50006">
    <property type="entry name" value="FHA_DOMAIN"/>
    <property type="match status" value="1"/>
</dbReference>
<name>A0A947GBG2_9HYPH</name>
<proteinExistence type="predicted"/>
<dbReference type="CDD" id="cd00060">
    <property type="entry name" value="FHA"/>
    <property type="match status" value="1"/>
</dbReference>
<dbReference type="InterPro" id="IPR008984">
    <property type="entry name" value="SMAD_FHA_dom_sf"/>
</dbReference>
<dbReference type="Gene3D" id="2.60.200.20">
    <property type="match status" value="1"/>
</dbReference>
<comment type="caution">
    <text evidence="2">The sequence shown here is derived from an EMBL/GenBank/DDBJ whole genome shotgun (WGS) entry which is preliminary data.</text>
</comment>
<sequence>MMPIEIQVRDAGGRTLARFRLADEGEYQIGREQAKVEIPLVDGSVSRRHAAVRLSGGRLFVTDSGSTNGTRLGETPLGKHWYEWLAGVPLVVGIFTLVYEPGDFAEEAPAVETDDERTAPVPRAGTADPVPWLESEFPGRLFARDTVPVAEIVASGKLAGETDYLAVGGGIGSFVWVDHLRIWGVPQDRIRVIGVTASCYEKWKEYCENSQIPGRERIRSNSISTPDNLWGFPGYALRETWREVKGGDIRGFRHILKVFGEPTLAETYTPRADDVYAALDREELRIGWRQMLTFGRAIALRKTDDGRYVLAYKIPADQAGDSDRDRYFLARVVQLATGYPTTRYLDDLQSFKRQNRGSNRVVNAYEEHEGIYRALAERGGTVVVRGRGIVASRVLQRLHETRQRNKQIGVLHLMRGPVEAGAAFDLARRAVGYDVEMQPFNWPKACWGGEYRRLLEAAAPEKRVELLSAWGGTTTAERADWMAILSAGKREGWYRIYFGEVKKMRLKNDKVVTEIVAKGPFSETLDLVADYVIDCTGLIADVTSSPFLKDLLARYNPPRNKATGSGPDQRLAGIAVTNQFEIAALRNGPGRVYAAGVVTQNGPYAAVDSFLGLQYAALRSTDHLAAARAPGLRRMGPLRSFVQWLKWTAGAKP</sequence>
<dbReference type="EMBL" id="JAHHZF010000001">
    <property type="protein sequence ID" value="MBT9288036.1"/>
    <property type="molecule type" value="Genomic_DNA"/>
</dbReference>
<feature type="domain" description="FHA" evidence="1">
    <location>
        <begin position="27"/>
        <end position="77"/>
    </location>
</feature>
<dbReference type="Pfam" id="PF00498">
    <property type="entry name" value="FHA"/>
    <property type="match status" value="1"/>
</dbReference>
<protein>
    <submittedName>
        <fullName evidence="2">FHA domain-containing protein</fullName>
    </submittedName>
</protein>
<dbReference type="RefSeq" id="WP_261966728.1">
    <property type="nucleotide sequence ID" value="NZ_JAHHZF010000001.1"/>
</dbReference>
<accession>A0A947GBG2</accession>
<keyword evidence="3" id="KW-1185">Reference proteome</keyword>
<reference evidence="2 3" key="1">
    <citation type="submission" date="2021-06" db="EMBL/GenBank/DDBJ databases">
        <authorList>
            <person name="Grouzdev D.S."/>
            <person name="Koziaeva V."/>
        </authorList>
    </citation>
    <scope>NUCLEOTIDE SEQUENCE [LARGE SCALE GENOMIC DNA]</scope>
    <source>
        <strain evidence="2 3">22</strain>
    </source>
</reference>
<evidence type="ECO:0000313" key="3">
    <source>
        <dbReference type="Proteomes" id="UP000766595"/>
    </source>
</evidence>
<dbReference type="InterPro" id="IPR000253">
    <property type="entry name" value="FHA_dom"/>
</dbReference>
<dbReference type="Proteomes" id="UP000766595">
    <property type="component" value="Unassembled WGS sequence"/>
</dbReference>